<dbReference type="NCBIfam" id="TIGR01644">
    <property type="entry name" value="phage_P2_V"/>
    <property type="match status" value="1"/>
</dbReference>
<dbReference type="Gene3D" id="6.20.150.10">
    <property type="match status" value="1"/>
</dbReference>
<keyword evidence="4" id="KW-1185">Reference proteome</keyword>
<protein>
    <submittedName>
        <fullName evidence="3">Phage baseplate assembly protein V</fullName>
    </submittedName>
</protein>
<dbReference type="Gene3D" id="2.40.50.230">
    <property type="entry name" value="Gp5 N-terminal domain"/>
    <property type="match status" value="1"/>
</dbReference>
<evidence type="ECO:0000313" key="4">
    <source>
        <dbReference type="Proteomes" id="UP001056255"/>
    </source>
</evidence>
<dbReference type="Pfam" id="PF04717">
    <property type="entry name" value="Phage_base_V"/>
    <property type="match status" value="1"/>
</dbReference>
<dbReference type="EMBL" id="CP082275">
    <property type="protein sequence ID" value="USH01067.1"/>
    <property type="molecule type" value="Genomic_DNA"/>
</dbReference>
<sequence length="192" mass="21010">MTELILQRLAELERRLSNLLMTGQVVDVDYNTGHVKVSTGFLTTTWLPWVTQRAGPDVSFWAPEVGEQVVVLSPCGEPELGVVLPAIYQNLYPHTDQRETVRRVQFADGADMSYDRAIHALSILLPPGATTTLIAKGGITVEGDVTVKGNITATGDISDKTRSMQADRVIYNGHRHRSPETQANTSEPGAQQ</sequence>
<gene>
    <name evidence="3" type="ORF">K6Q96_08945</name>
</gene>
<feature type="region of interest" description="Disordered" evidence="1">
    <location>
        <begin position="173"/>
        <end position="192"/>
    </location>
</feature>
<name>A0ABY4WND1_9GAMM</name>
<dbReference type="Proteomes" id="UP001056255">
    <property type="component" value="Chromosome I"/>
</dbReference>
<evidence type="ECO:0000313" key="3">
    <source>
        <dbReference type="EMBL" id="USH01067.1"/>
    </source>
</evidence>
<evidence type="ECO:0000259" key="2">
    <source>
        <dbReference type="Pfam" id="PF04717"/>
    </source>
</evidence>
<evidence type="ECO:0000256" key="1">
    <source>
        <dbReference type="SAM" id="MobiDB-lite"/>
    </source>
</evidence>
<dbReference type="RefSeq" id="WP_251875116.1">
    <property type="nucleotide sequence ID" value="NZ_CP082275.1"/>
</dbReference>
<dbReference type="InterPro" id="IPR006531">
    <property type="entry name" value="Gp5/Vgr_OB"/>
</dbReference>
<organism evidence="3 4">
    <name type="scientific">Grimontia kaedaensis</name>
    <dbReference type="NCBI Taxonomy" id="2872157"/>
    <lineage>
        <taxon>Bacteria</taxon>
        <taxon>Pseudomonadati</taxon>
        <taxon>Pseudomonadota</taxon>
        <taxon>Gammaproteobacteria</taxon>
        <taxon>Vibrionales</taxon>
        <taxon>Vibrionaceae</taxon>
        <taxon>Grimontia</taxon>
    </lineage>
</organism>
<dbReference type="InterPro" id="IPR013046">
    <property type="entry name" value="GpV/Gp45"/>
</dbReference>
<accession>A0ABY4WND1</accession>
<feature type="compositionally biased region" description="Polar residues" evidence="1">
    <location>
        <begin position="180"/>
        <end position="192"/>
    </location>
</feature>
<reference evidence="3" key="1">
    <citation type="submission" date="2021-08" db="EMBL/GenBank/DDBJ databases">
        <authorList>
            <person name="Sakaguchi M."/>
            <person name="Kikuchi T."/>
            <person name="Urbanczyk H."/>
        </authorList>
    </citation>
    <scope>NUCLEOTIDE SEQUENCE</scope>
    <source>
        <strain evidence="3">020920N</strain>
    </source>
</reference>
<dbReference type="InterPro" id="IPR037026">
    <property type="entry name" value="Vgr_OB-fold_dom_sf"/>
</dbReference>
<feature type="domain" description="Gp5/Type VI secretion system Vgr protein OB-fold" evidence="2">
    <location>
        <begin position="22"/>
        <end position="88"/>
    </location>
</feature>
<proteinExistence type="predicted"/>